<reference evidence="2" key="1">
    <citation type="submission" date="2021-04" db="EMBL/GenBank/DDBJ databases">
        <authorList>
            <person name="Tunstrom K."/>
        </authorList>
    </citation>
    <scope>NUCLEOTIDE SEQUENCE</scope>
</reference>
<gene>
    <name evidence="2" type="ORF">PAPOLLO_LOCUS2919</name>
</gene>
<proteinExistence type="predicted"/>
<organism evidence="2 3">
    <name type="scientific">Parnassius apollo</name>
    <name type="common">Apollo butterfly</name>
    <name type="synonym">Papilio apollo</name>
    <dbReference type="NCBI Taxonomy" id="110799"/>
    <lineage>
        <taxon>Eukaryota</taxon>
        <taxon>Metazoa</taxon>
        <taxon>Ecdysozoa</taxon>
        <taxon>Arthropoda</taxon>
        <taxon>Hexapoda</taxon>
        <taxon>Insecta</taxon>
        <taxon>Pterygota</taxon>
        <taxon>Neoptera</taxon>
        <taxon>Endopterygota</taxon>
        <taxon>Lepidoptera</taxon>
        <taxon>Glossata</taxon>
        <taxon>Ditrysia</taxon>
        <taxon>Papilionoidea</taxon>
        <taxon>Papilionidae</taxon>
        <taxon>Parnassiinae</taxon>
        <taxon>Parnassini</taxon>
        <taxon>Parnassius</taxon>
        <taxon>Parnassius</taxon>
    </lineage>
</organism>
<keyword evidence="3" id="KW-1185">Reference proteome</keyword>
<evidence type="ECO:0000256" key="1">
    <source>
        <dbReference type="SAM" id="MobiDB-lite"/>
    </source>
</evidence>
<feature type="region of interest" description="Disordered" evidence="1">
    <location>
        <begin position="1"/>
        <end position="32"/>
    </location>
</feature>
<name>A0A8S3W7C9_PARAO</name>
<comment type="caution">
    <text evidence="2">The sequence shown here is derived from an EMBL/GenBank/DDBJ whole genome shotgun (WGS) entry which is preliminary data.</text>
</comment>
<evidence type="ECO:0000313" key="3">
    <source>
        <dbReference type="Proteomes" id="UP000691718"/>
    </source>
</evidence>
<feature type="compositionally biased region" description="Gly residues" evidence="1">
    <location>
        <begin position="1"/>
        <end position="10"/>
    </location>
</feature>
<evidence type="ECO:0000313" key="2">
    <source>
        <dbReference type="EMBL" id="CAG4944690.1"/>
    </source>
</evidence>
<dbReference type="Proteomes" id="UP000691718">
    <property type="component" value="Unassembled WGS sequence"/>
</dbReference>
<dbReference type="OrthoDB" id="116216at2759"/>
<dbReference type="AlphaFoldDB" id="A0A8S3W7C9"/>
<protein>
    <submittedName>
        <fullName evidence="2">(apollo) hypothetical protein</fullName>
    </submittedName>
</protein>
<dbReference type="EMBL" id="CAJQZP010000191">
    <property type="protein sequence ID" value="CAG4944690.1"/>
    <property type="molecule type" value="Genomic_DNA"/>
</dbReference>
<sequence length="128" mass="14042">MAYPNKGGGPPTSEVDIPLGQDQQEEKQPSNEYRDMKLLSTMKALLTRVLATCPAPTADTSAQSSSVKLISKRYRRGHEGIEKKLCTNVVPPDFSQVETDLTGDDKRAVIGLLNRYADYFIEGVPVSV</sequence>
<accession>A0A8S3W7C9</accession>